<evidence type="ECO:0000256" key="1">
    <source>
        <dbReference type="SAM" id="MobiDB-lite"/>
    </source>
</evidence>
<evidence type="ECO:0000313" key="2">
    <source>
        <dbReference type="EMBL" id="KAA0721875.1"/>
    </source>
</evidence>
<organism evidence="2 3">
    <name type="scientific">Triplophysa tibetana</name>
    <dbReference type="NCBI Taxonomy" id="1572043"/>
    <lineage>
        <taxon>Eukaryota</taxon>
        <taxon>Metazoa</taxon>
        <taxon>Chordata</taxon>
        <taxon>Craniata</taxon>
        <taxon>Vertebrata</taxon>
        <taxon>Euteleostomi</taxon>
        <taxon>Actinopterygii</taxon>
        <taxon>Neopterygii</taxon>
        <taxon>Teleostei</taxon>
        <taxon>Ostariophysi</taxon>
        <taxon>Cypriniformes</taxon>
        <taxon>Nemacheilidae</taxon>
        <taxon>Triplophysa</taxon>
    </lineage>
</organism>
<protein>
    <submittedName>
        <fullName evidence="2">Uncharacterized protein</fullName>
    </submittedName>
</protein>
<dbReference type="Proteomes" id="UP000324632">
    <property type="component" value="Chromosome 4"/>
</dbReference>
<keyword evidence="3" id="KW-1185">Reference proteome</keyword>
<evidence type="ECO:0000313" key="3">
    <source>
        <dbReference type="Proteomes" id="UP000324632"/>
    </source>
</evidence>
<reference evidence="2 3" key="1">
    <citation type="journal article" date="2019" name="Mol. Ecol. Resour.">
        <title>Chromosome-level genome assembly of Triplophysa tibetana, a fish adapted to the harsh high-altitude environment of the Tibetan Plateau.</title>
        <authorList>
            <person name="Yang X."/>
            <person name="Liu H."/>
            <person name="Ma Z."/>
            <person name="Zou Y."/>
            <person name="Zou M."/>
            <person name="Mao Y."/>
            <person name="Li X."/>
            <person name="Wang H."/>
            <person name="Chen T."/>
            <person name="Wang W."/>
            <person name="Yang R."/>
        </authorList>
    </citation>
    <scope>NUCLEOTIDE SEQUENCE [LARGE SCALE GENOMIC DNA]</scope>
    <source>
        <strain evidence="2">TTIB1903HZAU</strain>
        <tissue evidence="2">Muscle</tissue>
    </source>
</reference>
<sequence>MTTPQQLSVQLAGASAHKSPSPPGRDSQGKGLRPLQKGHTSDRMQGKPEKNRATVEEERDESLRDTITFRTPACPTETAEDLCRPVKTKSTVIEQFLEKVSINMSIMRVADVEGLI</sequence>
<name>A0A5A9PJA2_9TELE</name>
<proteinExistence type="predicted"/>
<dbReference type="AlphaFoldDB" id="A0A5A9PJA2"/>
<feature type="compositionally biased region" description="Basic and acidic residues" evidence="1">
    <location>
        <begin position="39"/>
        <end position="64"/>
    </location>
</feature>
<gene>
    <name evidence="2" type="ORF">E1301_Tti017172</name>
</gene>
<comment type="caution">
    <text evidence="2">The sequence shown here is derived from an EMBL/GenBank/DDBJ whole genome shotgun (WGS) entry which is preliminary data.</text>
</comment>
<accession>A0A5A9PJA2</accession>
<feature type="region of interest" description="Disordered" evidence="1">
    <location>
        <begin position="1"/>
        <end position="64"/>
    </location>
</feature>
<dbReference type="EMBL" id="SOYY01000004">
    <property type="protein sequence ID" value="KAA0721875.1"/>
    <property type="molecule type" value="Genomic_DNA"/>
</dbReference>